<protein>
    <submittedName>
        <fullName evidence="2">Uncharacterized protein</fullName>
    </submittedName>
</protein>
<name>A0A3M7M491_9PLEO</name>
<evidence type="ECO:0000256" key="1">
    <source>
        <dbReference type="SAM" id="MobiDB-lite"/>
    </source>
</evidence>
<evidence type="ECO:0000313" key="2">
    <source>
        <dbReference type="EMBL" id="RMZ69293.1"/>
    </source>
</evidence>
<organism evidence="2 3">
    <name type="scientific">Pyrenophora seminiperda CCB06</name>
    <dbReference type="NCBI Taxonomy" id="1302712"/>
    <lineage>
        <taxon>Eukaryota</taxon>
        <taxon>Fungi</taxon>
        <taxon>Dikarya</taxon>
        <taxon>Ascomycota</taxon>
        <taxon>Pezizomycotina</taxon>
        <taxon>Dothideomycetes</taxon>
        <taxon>Pleosporomycetidae</taxon>
        <taxon>Pleosporales</taxon>
        <taxon>Pleosporineae</taxon>
        <taxon>Pleosporaceae</taxon>
        <taxon>Pyrenophora</taxon>
    </lineage>
</organism>
<dbReference type="EMBL" id="KE747818">
    <property type="protein sequence ID" value="RMZ69293.1"/>
    <property type="molecule type" value="Genomic_DNA"/>
</dbReference>
<evidence type="ECO:0000313" key="3">
    <source>
        <dbReference type="Proteomes" id="UP000265663"/>
    </source>
</evidence>
<sequence>MSNTYSSNQTMDMSRALFNGTAGARPSFERALAYGAGAIEAADERLLEEIKARRIARAKAKSQQQVTPERRAKQVTPVQKNQQVASGRIQKVTSGRHSQQQATVPKRKSPPSPLEVVDQELLKARDRRTFLENELKKVIEEEKMLADKKQKLVIEEEMALKEKKQKMARDQEYKERVKELEKVKMEKERKRKAAIAQKLEKSGGKPTGITKLGRNWRG</sequence>
<feature type="compositionally biased region" description="Polar residues" evidence="1">
    <location>
        <begin position="76"/>
        <end position="103"/>
    </location>
</feature>
<feature type="region of interest" description="Disordered" evidence="1">
    <location>
        <begin position="197"/>
        <end position="218"/>
    </location>
</feature>
<proteinExistence type="predicted"/>
<keyword evidence="3" id="KW-1185">Reference proteome</keyword>
<feature type="region of interest" description="Disordered" evidence="1">
    <location>
        <begin position="57"/>
        <end position="115"/>
    </location>
</feature>
<accession>A0A3M7M491</accession>
<gene>
    <name evidence="2" type="ORF">GMOD_00006034</name>
</gene>
<reference evidence="2 3" key="1">
    <citation type="journal article" date="2014" name="PLoS ONE">
        <title>De novo Genome Assembly of the Fungal Plant Pathogen Pyrenophora semeniperda.</title>
        <authorList>
            <person name="Soliai M.M."/>
            <person name="Meyer S.E."/>
            <person name="Udall J.A."/>
            <person name="Elzinga D.E."/>
            <person name="Hermansen R.A."/>
            <person name="Bodily P.M."/>
            <person name="Hart A.A."/>
            <person name="Coleman C.E."/>
        </authorList>
    </citation>
    <scope>NUCLEOTIDE SEQUENCE [LARGE SCALE GENOMIC DNA]</scope>
    <source>
        <strain evidence="2 3">CCB06</strain>
        <tissue evidence="2">Mycelium</tissue>
    </source>
</reference>
<dbReference type="Proteomes" id="UP000265663">
    <property type="component" value="Unassembled WGS sequence"/>
</dbReference>
<dbReference type="AlphaFoldDB" id="A0A3M7M491"/>